<protein>
    <submittedName>
        <fullName evidence="2">Class I SAM-dependent methyltransferase</fullName>
    </submittedName>
</protein>
<dbReference type="GO" id="GO:0008168">
    <property type="term" value="F:methyltransferase activity"/>
    <property type="evidence" value="ECO:0007669"/>
    <property type="project" value="UniProtKB-KW"/>
</dbReference>
<dbReference type="Gene3D" id="3.40.50.150">
    <property type="entry name" value="Vaccinia Virus protein VP39"/>
    <property type="match status" value="1"/>
</dbReference>
<feature type="domain" description="Methyltransferase" evidence="1">
    <location>
        <begin position="144"/>
        <end position="240"/>
    </location>
</feature>
<dbReference type="CDD" id="cd02440">
    <property type="entry name" value="AdoMet_MTases"/>
    <property type="match status" value="1"/>
</dbReference>
<dbReference type="AlphaFoldDB" id="A0ABD4T3M3"/>
<name>A0ABD4T3M3_9CYAN</name>
<dbReference type="EMBL" id="JTHE03000054">
    <property type="protein sequence ID" value="MCM1983089.1"/>
    <property type="molecule type" value="Genomic_DNA"/>
</dbReference>
<dbReference type="Pfam" id="PF13649">
    <property type="entry name" value="Methyltransf_25"/>
    <property type="match status" value="1"/>
</dbReference>
<dbReference type="InterPro" id="IPR041698">
    <property type="entry name" value="Methyltransf_25"/>
</dbReference>
<evidence type="ECO:0000313" key="2">
    <source>
        <dbReference type="EMBL" id="MCM1983089.1"/>
    </source>
</evidence>
<accession>A0ABD4T3M3</accession>
<dbReference type="InterPro" id="IPR029063">
    <property type="entry name" value="SAM-dependent_MTases_sf"/>
</dbReference>
<dbReference type="SUPFAM" id="SSF53335">
    <property type="entry name" value="S-adenosyl-L-methionine-dependent methyltransferases"/>
    <property type="match status" value="1"/>
</dbReference>
<sequence length="309" mass="34556">MTVIATSAPGLATTLVNGLLAIKPLATFAQQRARTMMIKRAESIGVNWTAQAQALRDRGQSQWDQERAQLEDPTLVYPDYYLTAFHAYESGNLSWEAATEVEVAAYAAHARIWSDLGAREGDARLRQSFHAFLRAELPQPPQDILDIGCSVGMSTFALQDAYPEARIIGLDLSPYFLTVAQYRAQQENRAIHWLHRPAEDTGLPEASLDLITLFLICHELPGVATTAILREARRLLRPGGYLAVMDMNPASEVFKTLPPYIFTLLKSTEPYLDEYFNFDFAQSLQAEGFCAPKRQENSPRHRTLLAQAI</sequence>
<keyword evidence="2" id="KW-0808">Transferase</keyword>
<dbReference type="InterPro" id="IPR050508">
    <property type="entry name" value="Methyltransf_Superfamily"/>
</dbReference>
<reference evidence="2 3" key="1">
    <citation type="journal article" date="2015" name="Genome Announc.">
        <title>Draft Genome Sequence of Filamentous Marine Cyanobacterium Lyngbya confervoides Strain BDU141951.</title>
        <authorList>
            <person name="Chandrababunaidu M.M."/>
            <person name="Sen D."/>
            <person name="Tripathy S."/>
        </authorList>
    </citation>
    <scope>NUCLEOTIDE SEQUENCE [LARGE SCALE GENOMIC DNA]</scope>
    <source>
        <strain evidence="2 3">BDU141951</strain>
    </source>
</reference>
<organism evidence="2 3">
    <name type="scientific">Lyngbya confervoides BDU141951</name>
    <dbReference type="NCBI Taxonomy" id="1574623"/>
    <lineage>
        <taxon>Bacteria</taxon>
        <taxon>Bacillati</taxon>
        <taxon>Cyanobacteriota</taxon>
        <taxon>Cyanophyceae</taxon>
        <taxon>Oscillatoriophycideae</taxon>
        <taxon>Oscillatoriales</taxon>
        <taxon>Microcoleaceae</taxon>
        <taxon>Lyngbya</taxon>
    </lineage>
</organism>
<dbReference type="PANTHER" id="PTHR42912:SF80">
    <property type="entry name" value="METHYLTRANSFERASE DOMAIN-CONTAINING PROTEIN"/>
    <property type="match status" value="1"/>
</dbReference>
<comment type="caution">
    <text evidence="2">The sequence shown here is derived from an EMBL/GenBank/DDBJ whole genome shotgun (WGS) entry which is preliminary data.</text>
</comment>
<proteinExistence type="predicted"/>
<evidence type="ECO:0000313" key="3">
    <source>
        <dbReference type="Proteomes" id="UP000031561"/>
    </source>
</evidence>
<dbReference type="RefSeq" id="WP_166281937.1">
    <property type="nucleotide sequence ID" value="NZ_JTHE03000054.1"/>
</dbReference>
<keyword evidence="2" id="KW-0489">Methyltransferase</keyword>
<dbReference type="Proteomes" id="UP000031561">
    <property type="component" value="Unassembled WGS sequence"/>
</dbReference>
<gene>
    <name evidence="2" type="ORF">QQ91_0009660</name>
</gene>
<keyword evidence="3" id="KW-1185">Reference proteome</keyword>
<dbReference type="GO" id="GO:0032259">
    <property type="term" value="P:methylation"/>
    <property type="evidence" value="ECO:0007669"/>
    <property type="project" value="UniProtKB-KW"/>
</dbReference>
<evidence type="ECO:0000259" key="1">
    <source>
        <dbReference type="Pfam" id="PF13649"/>
    </source>
</evidence>
<dbReference type="PANTHER" id="PTHR42912">
    <property type="entry name" value="METHYLTRANSFERASE"/>
    <property type="match status" value="1"/>
</dbReference>